<dbReference type="PANTHER" id="PTHR46401">
    <property type="entry name" value="GLYCOSYLTRANSFERASE WBBK-RELATED"/>
    <property type="match status" value="1"/>
</dbReference>
<dbReference type="AlphaFoldDB" id="E4RXS1"/>
<dbReference type="KEGG" id="lby:Lbys_2470"/>
<dbReference type="eggNOG" id="COG0438">
    <property type="taxonomic scope" value="Bacteria"/>
</dbReference>
<dbReference type="EMBL" id="CP002305">
    <property type="protein sequence ID" value="ADQ18135.1"/>
    <property type="molecule type" value="Genomic_DNA"/>
</dbReference>
<proteinExistence type="predicted"/>
<dbReference type="GO" id="GO:0009103">
    <property type="term" value="P:lipopolysaccharide biosynthetic process"/>
    <property type="evidence" value="ECO:0007669"/>
    <property type="project" value="TreeGrafter"/>
</dbReference>
<dbReference type="Pfam" id="PF13692">
    <property type="entry name" value="Glyco_trans_1_4"/>
    <property type="match status" value="1"/>
</dbReference>
<dbReference type="Proteomes" id="UP000007435">
    <property type="component" value="Chromosome"/>
</dbReference>
<dbReference type="Gene3D" id="3.40.50.2000">
    <property type="entry name" value="Glycogen Phosphorylase B"/>
    <property type="match status" value="2"/>
</dbReference>
<organism evidence="3 4">
    <name type="scientific">Leadbetterella byssophila (strain DSM 17132 / JCM 16389 / KACC 11308 / NBRC 106382 / 4M15)</name>
    <dbReference type="NCBI Taxonomy" id="649349"/>
    <lineage>
        <taxon>Bacteria</taxon>
        <taxon>Pseudomonadati</taxon>
        <taxon>Bacteroidota</taxon>
        <taxon>Cytophagia</taxon>
        <taxon>Cytophagales</taxon>
        <taxon>Leadbetterellaceae</taxon>
        <taxon>Leadbetterella</taxon>
    </lineage>
</organism>
<keyword evidence="4" id="KW-1185">Reference proteome</keyword>
<protein>
    <submittedName>
        <fullName evidence="3">Glycosyl transferase group 1</fullName>
    </submittedName>
</protein>
<dbReference type="CAZy" id="GT4">
    <property type="family name" value="Glycosyltransferase Family 4"/>
</dbReference>
<dbReference type="PANTHER" id="PTHR46401:SF2">
    <property type="entry name" value="GLYCOSYLTRANSFERASE WBBK-RELATED"/>
    <property type="match status" value="1"/>
</dbReference>
<dbReference type="STRING" id="649349.Lbys_2470"/>
<evidence type="ECO:0000313" key="3">
    <source>
        <dbReference type="EMBL" id="ADQ18135.1"/>
    </source>
</evidence>
<reference evidence="3 4" key="2">
    <citation type="journal article" date="2011" name="Stand. Genomic Sci.">
        <title>Complete genome sequence of Leadbetterella byssophila type strain (4M15).</title>
        <authorList>
            <person name="Abt B."/>
            <person name="Teshima H."/>
            <person name="Lucas S."/>
            <person name="Lapidus A."/>
            <person name="Del Rio T.G."/>
            <person name="Nolan M."/>
            <person name="Tice H."/>
            <person name="Cheng J.F."/>
            <person name="Pitluck S."/>
            <person name="Liolios K."/>
            <person name="Pagani I."/>
            <person name="Ivanova N."/>
            <person name="Mavromatis K."/>
            <person name="Pati A."/>
            <person name="Tapia R."/>
            <person name="Han C."/>
            <person name="Goodwin L."/>
            <person name="Chen A."/>
            <person name="Palaniappan K."/>
            <person name="Land M."/>
            <person name="Hauser L."/>
            <person name="Chang Y.J."/>
            <person name="Jeffries C.D."/>
            <person name="Rohde M."/>
            <person name="Goker M."/>
            <person name="Tindall B.J."/>
            <person name="Detter J.C."/>
            <person name="Woyke T."/>
            <person name="Bristow J."/>
            <person name="Eisen J.A."/>
            <person name="Markowitz V."/>
            <person name="Hugenholtz P."/>
            <person name="Klenk H.P."/>
            <person name="Kyrpides N.C."/>
        </authorList>
    </citation>
    <scope>NUCLEOTIDE SEQUENCE [LARGE SCALE GENOMIC DNA]</scope>
    <source>
        <strain evidence="4">DSM 17132 / JCM 16389 / KACC 11308 / NBRC 106382 / 4M15</strain>
    </source>
</reference>
<dbReference type="OrthoDB" id="9768685at2"/>
<dbReference type="HOGENOM" id="CLU_009583_28_3_10"/>
<keyword evidence="1 3" id="KW-0808">Transferase</keyword>
<gene>
    <name evidence="3" type="ordered locus">Lbys_2470</name>
</gene>
<name>E4RXS1_LEAB4</name>
<evidence type="ECO:0000259" key="2">
    <source>
        <dbReference type="Pfam" id="PF13439"/>
    </source>
</evidence>
<evidence type="ECO:0000313" key="4">
    <source>
        <dbReference type="Proteomes" id="UP000007435"/>
    </source>
</evidence>
<dbReference type="RefSeq" id="WP_013409175.1">
    <property type="nucleotide sequence ID" value="NC_014655.1"/>
</dbReference>
<feature type="domain" description="Glycosyltransferase subfamily 4-like N-terminal" evidence="2">
    <location>
        <begin position="74"/>
        <end position="218"/>
    </location>
</feature>
<dbReference type="InterPro" id="IPR028098">
    <property type="entry name" value="Glyco_trans_4-like_N"/>
</dbReference>
<dbReference type="Pfam" id="PF13439">
    <property type="entry name" value="Glyco_transf_4"/>
    <property type="match status" value="1"/>
</dbReference>
<evidence type="ECO:0000256" key="1">
    <source>
        <dbReference type="ARBA" id="ARBA00022679"/>
    </source>
</evidence>
<reference key="1">
    <citation type="submission" date="2010-11" db="EMBL/GenBank/DDBJ databases">
        <title>The complete genome of Leadbetterella byssophila DSM 17132.</title>
        <authorList>
            <consortium name="US DOE Joint Genome Institute (JGI-PGF)"/>
            <person name="Lucas S."/>
            <person name="Copeland A."/>
            <person name="Lapidus A."/>
            <person name="Glavina del Rio T."/>
            <person name="Dalin E."/>
            <person name="Tice H."/>
            <person name="Bruce D."/>
            <person name="Goodwin L."/>
            <person name="Pitluck S."/>
            <person name="Kyrpides N."/>
            <person name="Mavromatis K."/>
            <person name="Ivanova N."/>
            <person name="Teshima H."/>
            <person name="Brettin T."/>
            <person name="Detter J.C."/>
            <person name="Han C."/>
            <person name="Tapia R."/>
            <person name="Land M."/>
            <person name="Hauser L."/>
            <person name="Markowitz V."/>
            <person name="Cheng J.-F."/>
            <person name="Hugenholtz P."/>
            <person name="Woyke T."/>
            <person name="Wu D."/>
            <person name="Tindall B."/>
            <person name="Pomrenke H.G."/>
            <person name="Brambilla E."/>
            <person name="Klenk H.-P."/>
            <person name="Eisen J.A."/>
        </authorList>
    </citation>
    <scope>NUCLEOTIDE SEQUENCE [LARGE SCALE GENOMIC DNA]</scope>
    <source>
        <strain>DSM 17132</strain>
    </source>
</reference>
<dbReference type="GO" id="GO:0016757">
    <property type="term" value="F:glycosyltransferase activity"/>
    <property type="evidence" value="ECO:0007669"/>
    <property type="project" value="TreeGrafter"/>
</dbReference>
<dbReference type="SUPFAM" id="SSF53756">
    <property type="entry name" value="UDP-Glycosyltransferase/glycogen phosphorylase"/>
    <property type="match status" value="1"/>
</dbReference>
<sequence length="404" mass="46951">MKVLQINHSYKYGGSTGRIVYELQELSENLKIDSYVAFGYDFNNVKGKNLFKICSIPQMQISKLQTRFFGEHGFYNTKETYELIKHIKRIKPDVIHLHNLHNHYLNSQILFDYIKEEDIPIVWTLHDCWSFTGWCAYFDYANCSKWESECNECPSLKDYPFTWFFDKSKPNFYRKKKAFTEVKNLIIVTPSIWLSEVVKRSFLSDYPVKVINNGIDLNIFSPKLNNSLRQRHNLIGKKVILSVASEFDRRKGLDFLVKLPEFLEEDEVLLLVGLKSNQKKLFSNRKCICIERTESVKELAEYYSLADVFLNTTLEDNFPTTNLEALACGTPVITFDSGGSIEAVDNYTGKIVAKGDLTGLLDAKSQILEKGKEAYINNCRERAEIFFNKDIQYSKYIDLYRSLV</sequence>
<accession>E4RXS1</accession>